<comment type="similarity">
    <text evidence="2">Belongs to the peptidase S1 family. CLIP subfamily.</text>
</comment>
<reference evidence="6" key="3">
    <citation type="submission" date="2022-06" db="UniProtKB">
        <authorList>
            <consortium name="EnsemblMetazoa"/>
        </authorList>
    </citation>
    <scope>IDENTIFICATION</scope>
</reference>
<keyword evidence="7" id="KW-1185">Reference proteome</keyword>
<dbReference type="InterPro" id="IPR009003">
    <property type="entry name" value="Peptidase_S1_PA"/>
</dbReference>
<evidence type="ECO:0000256" key="3">
    <source>
        <dbReference type="SAM" id="SignalP"/>
    </source>
</evidence>
<dbReference type="AlphaFoldDB" id="A0A834RGW7"/>
<evidence type="ECO:0000256" key="2">
    <source>
        <dbReference type="ARBA" id="ARBA00024195"/>
    </source>
</evidence>
<dbReference type="GO" id="GO:0004252">
    <property type="term" value="F:serine-type endopeptidase activity"/>
    <property type="evidence" value="ECO:0007669"/>
    <property type="project" value="InterPro"/>
</dbReference>
<dbReference type="InterPro" id="IPR018114">
    <property type="entry name" value="TRYPSIN_HIS"/>
</dbReference>
<dbReference type="InterPro" id="IPR001314">
    <property type="entry name" value="Peptidase_S1A"/>
</dbReference>
<dbReference type="PRINTS" id="PR00722">
    <property type="entry name" value="CHYMOTRYPSIN"/>
</dbReference>
<accession>A0A834RGW7</accession>
<keyword evidence="3" id="KW-0732">Signal</keyword>
<dbReference type="PROSITE" id="PS00134">
    <property type="entry name" value="TRYPSIN_HIS"/>
    <property type="match status" value="1"/>
</dbReference>
<dbReference type="SMART" id="SM00020">
    <property type="entry name" value="Tryp_SPc"/>
    <property type="match status" value="1"/>
</dbReference>
<dbReference type="EMBL" id="WVUK01000048">
    <property type="protein sequence ID" value="KAF7495397.1"/>
    <property type="molecule type" value="Genomic_DNA"/>
</dbReference>
<evidence type="ECO:0000313" key="7">
    <source>
        <dbReference type="Proteomes" id="UP000070412"/>
    </source>
</evidence>
<proteinExistence type="inferred from homology"/>
<dbReference type="OrthoDB" id="6515605at2759"/>
<evidence type="ECO:0000313" key="6">
    <source>
        <dbReference type="EnsemblMetazoa" id="KAF7495397.1"/>
    </source>
</evidence>
<feature type="chain" id="PRO_5038259438" evidence="3">
    <location>
        <begin position="23"/>
        <end position="294"/>
    </location>
</feature>
<reference evidence="5" key="2">
    <citation type="submission" date="2020-01" db="EMBL/GenBank/DDBJ databases">
        <authorList>
            <person name="Korhonen P.K.K."/>
            <person name="Guangxu M.G."/>
            <person name="Wang T.W."/>
            <person name="Stroehlein A.J.S."/>
            <person name="Young N.D."/>
            <person name="Ang C.-S.A."/>
            <person name="Fernando D.W.F."/>
            <person name="Lu H.L."/>
            <person name="Taylor S.T."/>
            <person name="Ehtesham M.E.M."/>
            <person name="Najaraj S.H.N."/>
            <person name="Harsha G.H.G."/>
            <person name="Madugundu A.M."/>
            <person name="Renuse S.R."/>
            <person name="Holt D.H."/>
            <person name="Pandey A.P."/>
            <person name="Papenfuss A.P."/>
            <person name="Gasser R.B.G."/>
            <person name="Fischer K.F."/>
        </authorList>
    </citation>
    <scope>NUCLEOTIDE SEQUENCE</scope>
    <source>
        <strain evidence="5">SSS_KF_BRIS2020</strain>
    </source>
</reference>
<feature type="signal peptide" evidence="3">
    <location>
        <begin position="1"/>
        <end position="22"/>
    </location>
</feature>
<dbReference type="SUPFAM" id="SSF50494">
    <property type="entry name" value="Trypsin-like serine proteases"/>
    <property type="match status" value="1"/>
</dbReference>
<sequence length="294" mass="33343">MSHNKYLLFVFWFGVFVQSLQSASINQSKSSNGKTRRMVGGKYASIYAYPWTTLVISKGRCGGSIINESWILTAAHCVNSRKTVVYYGIDQHTSMSKSNQRIVEAVYKPLKSIFNSGDIALLKLAKPIPMNSKSNSIQLYRNRRSLIGSTVSVAGFGRNNLRTDRLLFGTFKVETLFSAKRDVIAARSYRQSPCYGDSGSGLVIEESGSYFLVGVTSSIMTAGCRPNNVALFIDVSYYYDWIVEKMNNPTDPDMEGCFVLTLPLNFKLKLCTYWLTDLFWFLWRLIRILFRILF</sequence>
<organism evidence="5">
    <name type="scientific">Sarcoptes scabiei</name>
    <name type="common">Itch mite</name>
    <name type="synonym">Acarus scabiei</name>
    <dbReference type="NCBI Taxonomy" id="52283"/>
    <lineage>
        <taxon>Eukaryota</taxon>
        <taxon>Metazoa</taxon>
        <taxon>Ecdysozoa</taxon>
        <taxon>Arthropoda</taxon>
        <taxon>Chelicerata</taxon>
        <taxon>Arachnida</taxon>
        <taxon>Acari</taxon>
        <taxon>Acariformes</taxon>
        <taxon>Sarcoptiformes</taxon>
        <taxon>Astigmata</taxon>
        <taxon>Psoroptidia</taxon>
        <taxon>Sarcoptoidea</taxon>
        <taxon>Sarcoptidae</taxon>
        <taxon>Sarcoptinae</taxon>
        <taxon>Sarcoptes</taxon>
    </lineage>
</organism>
<evidence type="ECO:0000313" key="5">
    <source>
        <dbReference type="EMBL" id="KAF7495397.1"/>
    </source>
</evidence>
<keyword evidence="1" id="KW-1015">Disulfide bond</keyword>
<gene>
    <name evidence="5" type="ORF">SSS_7638</name>
</gene>
<dbReference type="EnsemblMetazoa" id="SSS_7638s_mrna">
    <property type="protein sequence ID" value="KAF7495397.1"/>
    <property type="gene ID" value="SSS_7638"/>
</dbReference>
<dbReference type="GO" id="GO:0006508">
    <property type="term" value="P:proteolysis"/>
    <property type="evidence" value="ECO:0007669"/>
    <property type="project" value="InterPro"/>
</dbReference>
<evidence type="ECO:0000259" key="4">
    <source>
        <dbReference type="PROSITE" id="PS50240"/>
    </source>
</evidence>
<dbReference type="PROSITE" id="PS50240">
    <property type="entry name" value="TRYPSIN_DOM"/>
    <property type="match status" value="1"/>
</dbReference>
<dbReference type="Pfam" id="PF00089">
    <property type="entry name" value="Trypsin"/>
    <property type="match status" value="1"/>
</dbReference>
<reference evidence="7" key="1">
    <citation type="journal article" date="2020" name="PLoS Negl. Trop. Dis.">
        <title>High-quality nuclear genome for Sarcoptes scabiei-A critical resource for a neglected parasite.</title>
        <authorList>
            <person name="Korhonen P.K."/>
            <person name="Gasser R.B."/>
            <person name="Ma G."/>
            <person name="Wang T."/>
            <person name="Stroehlein A.J."/>
            <person name="Young N.D."/>
            <person name="Ang C.S."/>
            <person name="Fernando D.D."/>
            <person name="Lu H.C."/>
            <person name="Taylor S."/>
            <person name="Reynolds S.L."/>
            <person name="Mofiz E."/>
            <person name="Najaraj S.H."/>
            <person name="Gowda H."/>
            <person name="Madugundu A."/>
            <person name="Renuse S."/>
            <person name="Holt D."/>
            <person name="Pandey A."/>
            <person name="Papenfuss A.T."/>
            <person name="Fischer K."/>
        </authorList>
    </citation>
    <scope>NUCLEOTIDE SEQUENCE [LARGE SCALE GENOMIC DNA]</scope>
</reference>
<dbReference type="Proteomes" id="UP000070412">
    <property type="component" value="Unassembled WGS sequence"/>
</dbReference>
<dbReference type="PANTHER" id="PTHR24256">
    <property type="entry name" value="TRYPTASE-RELATED"/>
    <property type="match status" value="1"/>
</dbReference>
<feature type="domain" description="Peptidase S1" evidence="4">
    <location>
        <begin position="38"/>
        <end position="247"/>
    </location>
</feature>
<evidence type="ECO:0000256" key="1">
    <source>
        <dbReference type="ARBA" id="ARBA00023157"/>
    </source>
</evidence>
<dbReference type="InterPro" id="IPR051487">
    <property type="entry name" value="Ser/Thr_Proteases_Immune/Dev"/>
</dbReference>
<name>A0A834RGW7_SARSC</name>
<dbReference type="InterPro" id="IPR001254">
    <property type="entry name" value="Trypsin_dom"/>
</dbReference>
<protein>
    <submittedName>
        <fullName evidence="5">Ovochymase-1</fullName>
    </submittedName>
</protein>
<dbReference type="Gene3D" id="2.40.10.10">
    <property type="entry name" value="Trypsin-like serine proteases"/>
    <property type="match status" value="1"/>
</dbReference>
<dbReference type="CDD" id="cd00190">
    <property type="entry name" value="Tryp_SPc"/>
    <property type="match status" value="1"/>
</dbReference>
<dbReference type="InterPro" id="IPR043504">
    <property type="entry name" value="Peptidase_S1_PA_chymotrypsin"/>
</dbReference>